<dbReference type="Pfam" id="PF00857">
    <property type="entry name" value="Isochorismatase"/>
    <property type="match status" value="1"/>
</dbReference>
<dbReference type="CDD" id="cd00431">
    <property type="entry name" value="cysteine_hydrolases"/>
    <property type="match status" value="1"/>
</dbReference>
<dbReference type="AlphaFoldDB" id="A0A7S2XNB3"/>
<evidence type="ECO:0000259" key="3">
    <source>
        <dbReference type="Pfam" id="PF00857"/>
    </source>
</evidence>
<dbReference type="InterPro" id="IPR050272">
    <property type="entry name" value="Isochorismatase-like_hydrls"/>
</dbReference>
<proteinExistence type="inferred from homology"/>
<dbReference type="GO" id="GO:0016787">
    <property type="term" value="F:hydrolase activity"/>
    <property type="evidence" value="ECO:0007669"/>
    <property type="project" value="UniProtKB-KW"/>
</dbReference>
<evidence type="ECO:0000313" key="4">
    <source>
        <dbReference type="EMBL" id="CAD9816800.1"/>
    </source>
</evidence>
<gene>
    <name evidence="4" type="ORF">ASEP1449_LOCUS8632</name>
</gene>
<dbReference type="InterPro" id="IPR036380">
    <property type="entry name" value="Isochorismatase-like_sf"/>
</dbReference>
<dbReference type="SUPFAM" id="SSF52499">
    <property type="entry name" value="Isochorismatase-like hydrolases"/>
    <property type="match status" value="1"/>
</dbReference>
<feature type="domain" description="Isochorismatase-like" evidence="3">
    <location>
        <begin position="11"/>
        <end position="195"/>
    </location>
</feature>
<dbReference type="Gene3D" id="3.40.50.850">
    <property type="entry name" value="Isochorismatase-like"/>
    <property type="match status" value="1"/>
</dbReference>
<organism evidence="4">
    <name type="scientific">Attheya septentrionalis</name>
    <dbReference type="NCBI Taxonomy" id="420275"/>
    <lineage>
        <taxon>Eukaryota</taxon>
        <taxon>Sar</taxon>
        <taxon>Stramenopiles</taxon>
        <taxon>Ochrophyta</taxon>
        <taxon>Bacillariophyta</taxon>
        <taxon>Coscinodiscophyceae</taxon>
        <taxon>Chaetocerotophycidae</taxon>
        <taxon>Chaetocerotales</taxon>
        <taxon>Attheyaceae</taxon>
        <taxon>Attheya</taxon>
    </lineage>
</organism>
<accession>A0A7S2XNB3</accession>
<evidence type="ECO:0000256" key="1">
    <source>
        <dbReference type="ARBA" id="ARBA00006336"/>
    </source>
</evidence>
<reference evidence="4" key="1">
    <citation type="submission" date="2021-01" db="EMBL/GenBank/DDBJ databases">
        <authorList>
            <person name="Corre E."/>
            <person name="Pelletier E."/>
            <person name="Niang G."/>
            <person name="Scheremetjew M."/>
            <person name="Finn R."/>
            <person name="Kale V."/>
            <person name="Holt S."/>
            <person name="Cochrane G."/>
            <person name="Meng A."/>
            <person name="Brown T."/>
            <person name="Cohen L."/>
        </authorList>
    </citation>
    <scope>NUCLEOTIDE SEQUENCE</scope>
    <source>
        <strain evidence="4">CCMP2084</strain>
    </source>
</reference>
<comment type="similarity">
    <text evidence="1">Belongs to the isochorismatase family.</text>
</comment>
<name>A0A7S2XNB3_9STRA</name>
<sequence length="207" mass="22235">MAEYKLDPKETALVFIEFQNEFTSEGGGLYEAVKDCMEAKGTMANAKKVMDEARAAGSTIIHLPIGFEKGHKEISETPYGILAPIKGGELFTQGEWGGAFTDSMKPDEKDIVCKGKSGLCGFHSTNLDFTLRQNGIKNVAIAGFLTNCCVESTMRSAYERGYQVYTLTDCCAATSIAGHDASVEHTFGMFSVPTTGVELVAALESTA</sequence>
<keyword evidence="2" id="KW-0378">Hydrolase</keyword>
<dbReference type="PANTHER" id="PTHR43540">
    <property type="entry name" value="PEROXYUREIDOACRYLATE/UREIDOACRYLATE AMIDOHYDROLASE-RELATED"/>
    <property type="match status" value="1"/>
</dbReference>
<dbReference type="EMBL" id="HBHQ01012939">
    <property type="protein sequence ID" value="CAD9816800.1"/>
    <property type="molecule type" value="Transcribed_RNA"/>
</dbReference>
<dbReference type="InterPro" id="IPR000868">
    <property type="entry name" value="Isochorismatase-like_dom"/>
</dbReference>
<dbReference type="PANTHER" id="PTHR43540:SF16">
    <property type="entry name" value="ISOCHORISMATASE-LIKE DOMAIN-CONTAINING PROTEIN"/>
    <property type="match status" value="1"/>
</dbReference>
<protein>
    <recommendedName>
        <fullName evidence="3">Isochorismatase-like domain-containing protein</fullName>
    </recommendedName>
</protein>
<evidence type="ECO:0000256" key="2">
    <source>
        <dbReference type="ARBA" id="ARBA00022801"/>
    </source>
</evidence>